<sequence>MTEIHQPAGLAGEAPSRPAPNKPHKGVLIGVGALLVVLTNAVIFILPPLLPVIQAQYGLATVAETTWLYTALTLGGGAGFILLPRLADLYGDRSASVAASAFLAVGALIPAVGDSYPTLLAGCILMGFGGAAQLLPLGFLRRNLGEDGITVGVAVLVIATGVGIVVGMIGGGFIVENLSLRSFFIILAAVCAATTVASYATIPHAPPAERAGRIGVLGTVWMIAWVATILLTLTQGLVWGSAALIPLVVGIVGGIAWVRVERKSSSAVFDVAMMKAPLVTASCLCIALFAAVNSAFMLLLSTYAQISPEVLRPADAYGLGFSALQTGLLMAPFAVAFLVRGTVLDRALFNGRGVPVFVIGALTSAAGLAWLAVAHDQQWHHLVGAAVMGLGCRIGYAASFTLVQLAVPEEKAEMAAGAAGTFMAVGFAFGTALVSGDLSASLVPVPGTGLEVAAKGLYGIGYWLSGVLALLVVVTVLISRARSGRRSGSAAS</sequence>
<feature type="transmembrane region" description="Helical" evidence="8">
    <location>
        <begin position="379"/>
        <end position="403"/>
    </location>
</feature>
<evidence type="ECO:0000256" key="3">
    <source>
        <dbReference type="ARBA" id="ARBA00022692"/>
    </source>
</evidence>
<keyword evidence="4 8" id="KW-1133">Transmembrane helix</keyword>
<feature type="transmembrane region" description="Helical" evidence="8">
    <location>
        <begin position="456"/>
        <end position="478"/>
    </location>
</feature>
<feature type="transmembrane region" description="Helical" evidence="8">
    <location>
        <begin position="415"/>
        <end position="436"/>
    </location>
</feature>
<keyword evidence="6" id="KW-0046">Antibiotic resistance</keyword>
<dbReference type="Proteomes" id="UP001596139">
    <property type="component" value="Unassembled WGS sequence"/>
</dbReference>
<feature type="transmembrane region" description="Helical" evidence="8">
    <location>
        <begin position="26"/>
        <end position="46"/>
    </location>
</feature>
<feature type="transmembrane region" description="Helical" evidence="8">
    <location>
        <begin position="95"/>
        <end position="113"/>
    </location>
</feature>
<evidence type="ECO:0000256" key="6">
    <source>
        <dbReference type="ARBA" id="ARBA00023251"/>
    </source>
</evidence>
<keyword evidence="3 8" id="KW-0812">Transmembrane</keyword>
<dbReference type="RefSeq" id="WP_031052393.1">
    <property type="nucleotide sequence ID" value="NZ_JBHSPX010000004.1"/>
</dbReference>
<dbReference type="PROSITE" id="PS50850">
    <property type="entry name" value="MFS"/>
    <property type="match status" value="1"/>
</dbReference>
<dbReference type="InterPro" id="IPR011701">
    <property type="entry name" value="MFS"/>
</dbReference>
<keyword evidence="5 8" id="KW-0472">Membrane</keyword>
<keyword evidence="11" id="KW-1185">Reference proteome</keyword>
<proteinExistence type="predicted"/>
<feature type="transmembrane region" description="Helical" evidence="8">
    <location>
        <begin position="351"/>
        <end position="373"/>
    </location>
</feature>
<evidence type="ECO:0000256" key="1">
    <source>
        <dbReference type="ARBA" id="ARBA00004651"/>
    </source>
</evidence>
<gene>
    <name evidence="10" type="ORF">ACFP4F_15905</name>
</gene>
<protein>
    <submittedName>
        <fullName evidence="10">MFS transporter</fullName>
    </submittedName>
</protein>
<reference evidence="11" key="1">
    <citation type="journal article" date="2019" name="Int. J. Syst. Evol. Microbiol.">
        <title>The Global Catalogue of Microorganisms (GCM) 10K type strain sequencing project: providing services to taxonomists for standard genome sequencing and annotation.</title>
        <authorList>
            <consortium name="The Broad Institute Genomics Platform"/>
            <consortium name="The Broad Institute Genome Sequencing Center for Infectious Disease"/>
            <person name="Wu L."/>
            <person name="Ma J."/>
        </authorList>
    </citation>
    <scope>NUCLEOTIDE SEQUENCE [LARGE SCALE GENOMIC DNA]</scope>
    <source>
        <strain evidence="11">CGMCC 1.15180</strain>
    </source>
</reference>
<dbReference type="Gene3D" id="1.20.1250.20">
    <property type="entry name" value="MFS general substrate transporter like domains"/>
    <property type="match status" value="2"/>
</dbReference>
<feature type="transmembrane region" description="Helical" evidence="8">
    <location>
        <begin position="119"/>
        <end position="139"/>
    </location>
</feature>
<comment type="caution">
    <text evidence="10">The sequence shown here is derived from an EMBL/GenBank/DDBJ whole genome shotgun (WGS) entry which is preliminary data.</text>
</comment>
<evidence type="ECO:0000259" key="9">
    <source>
        <dbReference type="PROSITE" id="PS50850"/>
    </source>
</evidence>
<organism evidence="10 11">
    <name type="scientific">Streptomyces ochraceiscleroticus</name>
    <dbReference type="NCBI Taxonomy" id="47761"/>
    <lineage>
        <taxon>Bacteria</taxon>
        <taxon>Bacillati</taxon>
        <taxon>Actinomycetota</taxon>
        <taxon>Actinomycetes</taxon>
        <taxon>Kitasatosporales</taxon>
        <taxon>Streptomycetaceae</taxon>
        <taxon>Streptomyces</taxon>
    </lineage>
</organism>
<dbReference type="Pfam" id="PF07690">
    <property type="entry name" value="MFS_1"/>
    <property type="match status" value="1"/>
</dbReference>
<comment type="subcellular location">
    <subcellularLocation>
        <location evidence="1">Cell membrane</location>
        <topology evidence="1">Multi-pass membrane protein</topology>
    </subcellularLocation>
</comment>
<evidence type="ECO:0000313" key="10">
    <source>
        <dbReference type="EMBL" id="MFC6064023.1"/>
    </source>
</evidence>
<feature type="transmembrane region" description="Helical" evidence="8">
    <location>
        <begin position="239"/>
        <end position="258"/>
    </location>
</feature>
<feature type="transmembrane region" description="Helical" evidence="8">
    <location>
        <begin position="180"/>
        <end position="202"/>
    </location>
</feature>
<feature type="transmembrane region" description="Helical" evidence="8">
    <location>
        <begin position="316"/>
        <end position="339"/>
    </location>
</feature>
<accession>A0ABW1MKS6</accession>
<keyword evidence="2" id="KW-0813">Transport</keyword>
<feature type="transmembrane region" description="Helical" evidence="8">
    <location>
        <begin position="151"/>
        <end position="174"/>
    </location>
</feature>
<feature type="transmembrane region" description="Helical" evidence="8">
    <location>
        <begin position="278"/>
        <end position="304"/>
    </location>
</feature>
<evidence type="ECO:0000256" key="5">
    <source>
        <dbReference type="ARBA" id="ARBA00023136"/>
    </source>
</evidence>
<dbReference type="InterPro" id="IPR020846">
    <property type="entry name" value="MFS_dom"/>
</dbReference>
<feature type="region of interest" description="Disordered" evidence="7">
    <location>
        <begin position="1"/>
        <end position="20"/>
    </location>
</feature>
<evidence type="ECO:0000313" key="11">
    <source>
        <dbReference type="Proteomes" id="UP001596139"/>
    </source>
</evidence>
<dbReference type="PANTHER" id="PTHR42718:SF9">
    <property type="entry name" value="MAJOR FACILITATOR SUPERFAMILY MULTIDRUG TRANSPORTER MFSC"/>
    <property type="match status" value="1"/>
</dbReference>
<feature type="transmembrane region" description="Helical" evidence="8">
    <location>
        <begin position="214"/>
        <end position="233"/>
    </location>
</feature>
<dbReference type="InterPro" id="IPR036259">
    <property type="entry name" value="MFS_trans_sf"/>
</dbReference>
<name>A0ABW1MKS6_9ACTN</name>
<evidence type="ECO:0000256" key="4">
    <source>
        <dbReference type="ARBA" id="ARBA00022989"/>
    </source>
</evidence>
<dbReference type="PANTHER" id="PTHR42718">
    <property type="entry name" value="MAJOR FACILITATOR SUPERFAMILY MULTIDRUG TRANSPORTER MFSC"/>
    <property type="match status" value="1"/>
</dbReference>
<feature type="transmembrane region" description="Helical" evidence="8">
    <location>
        <begin position="66"/>
        <end position="83"/>
    </location>
</feature>
<dbReference type="SUPFAM" id="SSF103473">
    <property type="entry name" value="MFS general substrate transporter"/>
    <property type="match status" value="1"/>
</dbReference>
<dbReference type="EMBL" id="JBHSPX010000004">
    <property type="protein sequence ID" value="MFC6064023.1"/>
    <property type="molecule type" value="Genomic_DNA"/>
</dbReference>
<feature type="domain" description="Major facilitator superfamily (MFS) profile" evidence="9">
    <location>
        <begin position="25"/>
        <end position="484"/>
    </location>
</feature>
<evidence type="ECO:0000256" key="2">
    <source>
        <dbReference type="ARBA" id="ARBA00022448"/>
    </source>
</evidence>
<evidence type="ECO:0000256" key="7">
    <source>
        <dbReference type="SAM" id="MobiDB-lite"/>
    </source>
</evidence>
<evidence type="ECO:0000256" key="8">
    <source>
        <dbReference type="SAM" id="Phobius"/>
    </source>
</evidence>